<dbReference type="Proteomes" id="UP000593564">
    <property type="component" value="Unassembled WGS sequence"/>
</dbReference>
<dbReference type="EMBL" id="JACBKZ010000013">
    <property type="protein sequence ID" value="KAF5936426.1"/>
    <property type="molecule type" value="Genomic_DNA"/>
</dbReference>
<keyword evidence="2" id="KW-1185">Reference proteome</keyword>
<evidence type="ECO:0000313" key="1">
    <source>
        <dbReference type="EMBL" id="KAF5936426.1"/>
    </source>
</evidence>
<reference evidence="1 2" key="2">
    <citation type="submission" date="2020-07" db="EMBL/GenBank/DDBJ databases">
        <title>Genome assembly of wild tea tree DASZ reveals pedigree and selection history of tea varieties.</title>
        <authorList>
            <person name="Zhang W."/>
        </authorList>
    </citation>
    <scope>NUCLEOTIDE SEQUENCE [LARGE SCALE GENOMIC DNA]</scope>
    <source>
        <strain evidence="2">cv. G240</strain>
        <tissue evidence="1">Leaf</tissue>
    </source>
</reference>
<reference evidence="2" key="1">
    <citation type="journal article" date="2020" name="Nat. Commun.">
        <title>Genome assembly of wild tea tree DASZ reveals pedigree and selection history of tea varieties.</title>
        <authorList>
            <person name="Zhang W."/>
            <person name="Zhang Y."/>
            <person name="Qiu H."/>
            <person name="Guo Y."/>
            <person name="Wan H."/>
            <person name="Zhang X."/>
            <person name="Scossa F."/>
            <person name="Alseekh S."/>
            <person name="Zhang Q."/>
            <person name="Wang P."/>
            <person name="Xu L."/>
            <person name="Schmidt M.H."/>
            <person name="Jia X."/>
            <person name="Li D."/>
            <person name="Zhu A."/>
            <person name="Guo F."/>
            <person name="Chen W."/>
            <person name="Ni D."/>
            <person name="Usadel B."/>
            <person name="Fernie A.R."/>
            <person name="Wen W."/>
        </authorList>
    </citation>
    <scope>NUCLEOTIDE SEQUENCE [LARGE SCALE GENOMIC DNA]</scope>
    <source>
        <strain evidence="2">cv. G240</strain>
    </source>
</reference>
<proteinExistence type="predicted"/>
<gene>
    <name evidence="1" type="ORF">HYC85_027555</name>
</gene>
<accession>A0A7J7GAR5</accession>
<organism evidence="1 2">
    <name type="scientific">Camellia sinensis</name>
    <name type="common">Tea plant</name>
    <name type="synonym">Thea sinensis</name>
    <dbReference type="NCBI Taxonomy" id="4442"/>
    <lineage>
        <taxon>Eukaryota</taxon>
        <taxon>Viridiplantae</taxon>
        <taxon>Streptophyta</taxon>
        <taxon>Embryophyta</taxon>
        <taxon>Tracheophyta</taxon>
        <taxon>Spermatophyta</taxon>
        <taxon>Magnoliopsida</taxon>
        <taxon>eudicotyledons</taxon>
        <taxon>Gunneridae</taxon>
        <taxon>Pentapetalae</taxon>
        <taxon>asterids</taxon>
        <taxon>Ericales</taxon>
        <taxon>Theaceae</taxon>
        <taxon>Camellia</taxon>
    </lineage>
</organism>
<sequence length="64" mass="7477">MREKEGEGVGGKRQEEMGATENCCNHPLLQHFHICIPTIVIHLHRDCHTFARMRERGREMKTYG</sequence>
<name>A0A7J7GAR5_CAMSI</name>
<protein>
    <submittedName>
        <fullName evidence="1">Uncharacterized protein</fullName>
    </submittedName>
</protein>
<dbReference type="AlphaFoldDB" id="A0A7J7GAR5"/>
<evidence type="ECO:0000313" key="2">
    <source>
        <dbReference type="Proteomes" id="UP000593564"/>
    </source>
</evidence>
<comment type="caution">
    <text evidence="1">The sequence shown here is derived from an EMBL/GenBank/DDBJ whole genome shotgun (WGS) entry which is preliminary data.</text>
</comment>